<keyword evidence="1" id="KW-0472">Membrane</keyword>
<name>A0A9K3GEA2_9EUKA</name>
<feature type="transmembrane region" description="Helical" evidence="1">
    <location>
        <begin position="1405"/>
        <end position="1428"/>
    </location>
</feature>
<comment type="caution">
    <text evidence="3">The sequence shown here is derived from an EMBL/GenBank/DDBJ whole genome shotgun (WGS) entry which is preliminary data.</text>
</comment>
<evidence type="ECO:0000256" key="1">
    <source>
        <dbReference type="SAM" id="Phobius"/>
    </source>
</evidence>
<feature type="transmembrane region" description="Helical" evidence="1">
    <location>
        <begin position="1679"/>
        <end position="1698"/>
    </location>
</feature>
<feature type="transmembrane region" description="Helical" evidence="1">
    <location>
        <begin position="1448"/>
        <end position="1469"/>
    </location>
</feature>
<dbReference type="Proteomes" id="UP000265618">
    <property type="component" value="Unassembled WGS sequence"/>
</dbReference>
<feature type="transmembrane region" description="Helical" evidence="1">
    <location>
        <begin position="1541"/>
        <end position="1563"/>
    </location>
</feature>
<keyword evidence="1" id="KW-1133">Transmembrane helix</keyword>
<feature type="transmembrane region" description="Helical" evidence="1">
    <location>
        <begin position="1370"/>
        <end position="1393"/>
    </location>
</feature>
<feature type="transmembrane region" description="Helical" evidence="1">
    <location>
        <begin position="1772"/>
        <end position="1794"/>
    </location>
</feature>
<organism evidence="3 4">
    <name type="scientific">Kipferlia bialata</name>
    <dbReference type="NCBI Taxonomy" id="797122"/>
    <lineage>
        <taxon>Eukaryota</taxon>
        <taxon>Metamonada</taxon>
        <taxon>Carpediemonas-like organisms</taxon>
        <taxon>Kipferlia</taxon>
    </lineage>
</organism>
<evidence type="ECO:0000313" key="3">
    <source>
        <dbReference type="EMBL" id="GIQ79648.1"/>
    </source>
</evidence>
<keyword evidence="4" id="KW-1185">Reference proteome</keyword>
<evidence type="ECO:0000256" key="2">
    <source>
        <dbReference type="SAM" id="SignalP"/>
    </source>
</evidence>
<dbReference type="EMBL" id="BDIP01000036">
    <property type="protein sequence ID" value="GIQ79648.1"/>
    <property type="molecule type" value="Genomic_DNA"/>
</dbReference>
<feature type="transmembrane region" description="Helical" evidence="1">
    <location>
        <begin position="1232"/>
        <end position="1258"/>
    </location>
</feature>
<keyword evidence="2" id="KW-0732">Signal</keyword>
<feature type="transmembrane region" description="Helical" evidence="1">
    <location>
        <begin position="1651"/>
        <end position="1672"/>
    </location>
</feature>
<feature type="transmembrane region" description="Helical" evidence="1">
    <location>
        <begin position="1624"/>
        <end position="1645"/>
    </location>
</feature>
<feature type="signal peptide" evidence="2">
    <location>
        <begin position="1"/>
        <end position="35"/>
    </location>
</feature>
<feature type="transmembrane region" description="Helical" evidence="1">
    <location>
        <begin position="1704"/>
        <end position="1727"/>
    </location>
</feature>
<feature type="transmembrane region" description="Helical" evidence="1">
    <location>
        <begin position="1279"/>
        <end position="1307"/>
    </location>
</feature>
<feature type="chain" id="PRO_5039891508" evidence="2">
    <location>
        <begin position="36"/>
        <end position="1984"/>
    </location>
</feature>
<accession>A0A9K3GEA2</accession>
<reference evidence="3 4" key="1">
    <citation type="journal article" date="2018" name="PLoS ONE">
        <title>The draft genome of Kipferlia bialata reveals reductive genome evolution in fornicate parasites.</title>
        <authorList>
            <person name="Tanifuji G."/>
            <person name="Takabayashi S."/>
            <person name="Kume K."/>
            <person name="Takagi M."/>
            <person name="Nakayama T."/>
            <person name="Kamikawa R."/>
            <person name="Inagaki Y."/>
            <person name="Hashimoto T."/>
        </authorList>
    </citation>
    <scope>NUCLEOTIDE SEQUENCE [LARGE SCALE GENOMIC DNA]</scope>
    <source>
        <strain evidence="3">NY0173</strain>
    </source>
</reference>
<keyword evidence="1" id="KW-0812">Transmembrane</keyword>
<evidence type="ECO:0000313" key="4">
    <source>
        <dbReference type="Proteomes" id="UP000265618"/>
    </source>
</evidence>
<feature type="transmembrane region" description="Helical" evidence="1">
    <location>
        <begin position="1575"/>
        <end position="1600"/>
    </location>
</feature>
<proteinExistence type="predicted"/>
<gene>
    <name evidence="3" type="ORF">KIPB_000320</name>
</gene>
<protein>
    <submittedName>
        <fullName evidence="3">Uncharacterized protein</fullName>
    </submittedName>
</protein>
<sequence>MVVSLAGGAPTHPNGCSRSMLRVLVCLCLCVVCVCDGFTVSGNRVQYDTVYMDMEALTEGTDATVPYLLYRTAAPALRGSTVDLGADTVAGPYFSAGAIEEEEGSFSLPLYAHASWLSEAGVYVGTLPVSSLTSTPLILAGDVSEDPPVAAVSVCEAEGIEGVDGMQCLDGSAVLLLADLRDGVADAERGLSGMAYQSNSCSAEVAMLDPLTEHTQIVAFTPCGPTCGTAGFLFIVDGTLEDASLYSAATYPDVAPHAIFSFVSVDSSSESTPQGLAWQRSSALGCVDVTEADSVPLRVYDTTLSLDSAGTGVFPSLMVQSLVATAAGGTVGDVSVSRHSYTTYDAQSEGEYYTTTVQDLPLAGGLFESEARDDRYSELHLTRSVTNSAATEYTWFLTCDTDPDTSDPTLRAVPFLTSDLATPAAPALSLPDVSGVCDGYTLYMWTSLVTVAAGVDTSSGSNIPYLILRVGDGTGLASAASSPVYLSSSSVYSALLGLSEDDSTVFSMPLEADDAITLQSASFGGFCTLTAGSTLWALVYDTTASEATDYTVAVNTYSPSLLVSRDALDVSFYPSVTVVEQGTYSQHSAVIIQMVGSINLLDDSAVSVTLTVGDSDVSQAVTNTEYSSTYPWSLDVVSVPAANTLPVAVLVSVQVAESLTSDSLSVTVPSSVWTVVDSDEALNPYSLPLRLDTAIIDLYTIPDSGVDVTTLSASVTLYGWCGVIDTASDLSLTLLVEGEYSIADSLDAPYSSVVFGTDPSAHTSCYSGSMLTVLTVECPTDTVCASSGYSTTYPVPVLGSVVAVSDIEVDSATAGADAASPNVRVTPILSVEGPDSVFYSMGVPVLPSSSVHATVPLVDETADVYTLTDGDAAQYIQYTGDLGDTPSFTSCTFTAVYDTLEYTSEPVGLAGDQAIAMYIGSSVEDTEAQNINPSSTYAATAVALTSDPVVEALSVALSDDSAIDIAVGEDSGSGSENANVCHTSSSYALSMPDFSNYYPVVPELAPQYIPSPFVADISLPKALVDMEEVLPETLTFSLSGYPQDPLVLTDTGFTDSLYTYAADTTALGTLLGVLESVQCGRVYDAALTTDSLSLDPPLVLPLTVTEAALPSNALTDPVFTHNLPSLLPPATLLDISLSGVYTADGDDKDQTLCCSAISLHVSTSTSESLFSEDAVTSSLTFVDGVPFQQCVMQVDTSQFPVFSEAIFEYDTGVTTYLTTAISLLVSVPSLKYYMMATAALSVLVFCTQTTSYCCSCCCSCRKTRRKAGRPRGNRRVSMAAVSMCGRCCGWMGITISMLFFVVFIFGVKMLVLGGDFFVFQRLFSHLRVRETPDLLYELPLVSYSFEFARQLDAFFDNVQYTLLQSEQINLYLSLGVVPVILALLLLFKVILLLVKAQDRWNGNLFVLLCILFLLRLLTEASELCATFVSDLILWVMSGGTEGLGDVPAALPICLFIALGLPLVSLLAMATHEKLPFRSLLGLKEGESYWRAPHLMASFNWLAEQFADMRDYNPCDCGGGTELGESLMEWATDTLPRKIGSILMFSVWVWLSPVVWGGCIYFYYDFVSNTNWDGIPYVWEFVLGLAALAVVMYIGSYIAGLPNEAQRRHLRENPHLKWKSPWRKALKAAAITLCLPGWLCVVFLVFSVLVLVMVTAVLGSIPLMIMGPVILFFVGLAIYLIWLGICLIIGQILISAAFLWVFCSLVGFCLLPAGTVLHTIIPTVSLMLGIVPRKLRNRVVAILTQLVLNLGVLATIVYFAYLEVLRIIELGEIDIATPFIVLCFLALIVLVDTIYTMIGRRPSMNEHFFDHFMQATKDRKKADSKSERIVEYTMLVKNSALLLVPLVGPSAVTCSDYLTSPPLYVPGLRHLSRANYLTNCIGLGCLVFVAQAGGLTTPAEYIVYAVYTYIAMQLFDAWNEAREAHREYRLRLPLMSSFWWAMDRVFSHPLAHEEAQAQGMRQPVKAVPLLMLSTLDDTTLPYLTV</sequence>
<feature type="transmembrane region" description="Helical" evidence="1">
    <location>
        <begin position="1739"/>
        <end position="1760"/>
    </location>
</feature>